<dbReference type="AlphaFoldDB" id="A0A916QUQ8"/>
<dbReference type="PANTHER" id="PTHR22911:SF135">
    <property type="entry name" value="BLR4310 PROTEIN"/>
    <property type="match status" value="1"/>
</dbReference>
<reference evidence="3" key="1">
    <citation type="journal article" date="2014" name="Int. J. Syst. Evol. Microbiol.">
        <title>Complete genome sequence of Corynebacterium casei LMG S-19264T (=DSM 44701T), isolated from a smear-ripened cheese.</title>
        <authorList>
            <consortium name="US DOE Joint Genome Institute (JGI-PGF)"/>
            <person name="Walter F."/>
            <person name="Albersmeier A."/>
            <person name="Kalinowski J."/>
            <person name="Ruckert C."/>
        </authorList>
    </citation>
    <scope>NUCLEOTIDE SEQUENCE</scope>
    <source>
        <strain evidence="3">CGMCC 1.15880</strain>
    </source>
</reference>
<keyword evidence="1" id="KW-1133">Transmembrane helix</keyword>
<dbReference type="SUPFAM" id="SSF103481">
    <property type="entry name" value="Multidrug resistance efflux transporter EmrE"/>
    <property type="match status" value="2"/>
</dbReference>
<feature type="transmembrane region" description="Helical" evidence="1">
    <location>
        <begin position="129"/>
        <end position="147"/>
    </location>
</feature>
<proteinExistence type="predicted"/>
<evidence type="ECO:0000259" key="2">
    <source>
        <dbReference type="Pfam" id="PF00892"/>
    </source>
</evidence>
<dbReference type="EMBL" id="BMKA01000002">
    <property type="protein sequence ID" value="GGA14522.1"/>
    <property type="molecule type" value="Genomic_DNA"/>
</dbReference>
<organism evidence="3 4">
    <name type="scientific">Neptunicoccus cionae</name>
    <dbReference type="NCBI Taxonomy" id="2035344"/>
    <lineage>
        <taxon>Bacteria</taxon>
        <taxon>Pseudomonadati</taxon>
        <taxon>Pseudomonadota</taxon>
        <taxon>Alphaproteobacteria</taxon>
        <taxon>Rhodobacterales</taxon>
        <taxon>Paracoccaceae</taxon>
        <taxon>Neptunicoccus</taxon>
    </lineage>
</organism>
<dbReference type="InterPro" id="IPR037185">
    <property type="entry name" value="EmrE-like"/>
</dbReference>
<keyword evidence="1" id="KW-0472">Membrane</keyword>
<dbReference type="InterPro" id="IPR000620">
    <property type="entry name" value="EamA_dom"/>
</dbReference>
<feature type="transmembrane region" description="Helical" evidence="1">
    <location>
        <begin position="218"/>
        <end position="237"/>
    </location>
</feature>
<reference evidence="3" key="2">
    <citation type="submission" date="2020-09" db="EMBL/GenBank/DDBJ databases">
        <authorList>
            <person name="Sun Q."/>
            <person name="Zhou Y."/>
        </authorList>
    </citation>
    <scope>NUCLEOTIDE SEQUENCE</scope>
    <source>
        <strain evidence="3">CGMCC 1.15880</strain>
    </source>
</reference>
<dbReference type="Pfam" id="PF00892">
    <property type="entry name" value="EamA"/>
    <property type="match status" value="2"/>
</dbReference>
<evidence type="ECO:0000313" key="4">
    <source>
        <dbReference type="Proteomes" id="UP000628017"/>
    </source>
</evidence>
<feature type="transmembrane region" description="Helical" evidence="1">
    <location>
        <begin position="274"/>
        <end position="292"/>
    </location>
</feature>
<keyword evidence="1" id="KW-0812">Transmembrane</keyword>
<feature type="transmembrane region" description="Helical" evidence="1">
    <location>
        <begin position="79"/>
        <end position="98"/>
    </location>
</feature>
<dbReference type="Proteomes" id="UP000628017">
    <property type="component" value="Unassembled WGS sequence"/>
</dbReference>
<accession>A0A916QUQ8</accession>
<comment type="caution">
    <text evidence="3">The sequence shown here is derived from an EMBL/GenBank/DDBJ whole genome shotgun (WGS) entry which is preliminary data.</text>
</comment>
<dbReference type="PANTHER" id="PTHR22911">
    <property type="entry name" value="ACYL-MALONYL CONDENSING ENZYME-RELATED"/>
    <property type="match status" value="1"/>
</dbReference>
<feature type="transmembrane region" description="Helical" evidence="1">
    <location>
        <begin position="42"/>
        <end position="58"/>
    </location>
</feature>
<dbReference type="Gene3D" id="1.10.3730.20">
    <property type="match status" value="1"/>
</dbReference>
<keyword evidence="4" id="KW-1185">Reference proteome</keyword>
<sequence length="308" mass="33074">MIFAPQSDTLRAILMMILSMAAFAATDMFVKLASLTLPPSQVMFSMGIGGTILFGLLTKASGTPVLSRRILHPAILSRGVAEIIAACGFLMALTILPFSTASSILQVTPLLVTLGAALFLRETVSWRRWSAIFIGMSGVLIILNPFAETTEAHPALFSTGSLLAIIGVFGLAGRDLSTRFIPKDVPNLQASTWGFFTVAIAGVILSLFSTQWQMPNLLTWGYICGLVAFSGIGYFAITSAMRIGDISAVAPFRYSRIIFAFTLSVIVFDEVLTLQTLFGAAVIVAAGLYVWLRERRLARAIPPETVAA</sequence>
<feature type="domain" description="EamA" evidence="2">
    <location>
        <begin position="159"/>
        <end position="286"/>
    </location>
</feature>
<evidence type="ECO:0000256" key="1">
    <source>
        <dbReference type="SAM" id="Phobius"/>
    </source>
</evidence>
<name>A0A916QUQ8_9RHOB</name>
<evidence type="ECO:0000313" key="3">
    <source>
        <dbReference type="EMBL" id="GGA14522.1"/>
    </source>
</evidence>
<feature type="transmembrane region" description="Helical" evidence="1">
    <location>
        <begin position="12"/>
        <end position="30"/>
    </location>
</feature>
<protein>
    <submittedName>
        <fullName evidence="3">Membrane protein</fullName>
    </submittedName>
</protein>
<feature type="transmembrane region" description="Helical" evidence="1">
    <location>
        <begin position="153"/>
        <end position="172"/>
    </location>
</feature>
<dbReference type="GO" id="GO:0016020">
    <property type="term" value="C:membrane"/>
    <property type="evidence" value="ECO:0007669"/>
    <property type="project" value="InterPro"/>
</dbReference>
<dbReference type="RefSeq" id="WP_188672398.1">
    <property type="nucleotide sequence ID" value="NZ_BMKA01000002.1"/>
</dbReference>
<feature type="transmembrane region" description="Helical" evidence="1">
    <location>
        <begin position="193"/>
        <end position="212"/>
    </location>
</feature>
<gene>
    <name evidence="3" type="ORF">GCM10011498_13440</name>
</gene>
<feature type="domain" description="EamA" evidence="2">
    <location>
        <begin position="11"/>
        <end position="143"/>
    </location>
</feature>